<dbReference type="KEGG" id="mphc:DMC14_002910"/>
<feature type="transmembrane region" description="Helical" evidence="1">
    <location>
        <begin position="116"/>
        <end position="138"/>
    </location>
</feature>
<dbReference type="OrthoDB" id="401427at2"/>
<feature type="transmembrane region" description="Helical" evidence="1">
    <location>
        <begin position="375"/>
        <end position="397"/>
    </location>
</feature>
<evidence type="ECO:0000313" key="2">
    <source>
        <dbReference type="EMBL" id="AZZ65715.1"/>
    </source>
</evidence>
<dbReference type="NCBIfam" id="NF045937">
    <property type="entry name" value="MSC_0624_12TM"/>
    <property type="match status" value="1"/>
</dbReference>
<protein>
    <submittedName>
        <fullName evidence="2">Uncharacterized protein</fullName>
    </submittedName>
</protein>
<sequence length="503" mass="58759">MKQTVDISKTRIYNDYNPFFLGRKNNLTVRIYKYVLLSILALGLIFTLIFIKKTFFASQMFTSWTVLDFLNFETPQNQQRNTLILLRFIILMFIFIYTIWKNYVNIYFQKEAIKKYWPWFTSYLVFSVTAFIMLFTFFDNKPTNIAYLYFFLIPLFVLNLTYSILNYKLKTKTDPNSHNNKISLIVGLVSQFLLSAVVIIALLLWVWGANSKTSIKENLFVNNTFYEYWKQLANGEKSGAVFIIFAFTLLVLSLIIGSNSNAISFLAFKQNKQDYFKNSIMFSIIIFASIIVWTIRVLTIQWDNTSVLGYTLNNYYFLFEILFAVCVVVAYILFQYLNRLKSNSHIINTISLSFAQATLWASLLLITVLSKNNDFVNLINLFFVSVSSLVILGSYFIKTINYNIALSIFLKFGIISITIAIIVFNLNHILLANNNQIFQIINSNLELTQFFMLIVSTIWIIFLIWTIVWLIFVANKITFFKNKRKKEEILIEIEGSVSPNEEK</sequence>
<gene>
    <name evidence="2" type="ORF">DMC14_002910</name>
</gene>
<feature type="transmembrane region" description="Helical" evidence="1">
    <location>
        <begin position="280"/>
        <end position="302"/>
    </location>
</feature>
<keyword evidence="1" id="KW-1133">Transmembrane helix</keyword>
<feature type="transmembrane region" description="Helical" evidence="1">
    <location>
        <begin position="450"/>
        <end position="474"/>
    </location>
</feature>
<keyword evidence="1" id="KW-0812">Transmembrane</keyword>
<organism evidence="2 3">
    <name type="scientific">Metamycoplasma phocicerebrale</name>
    <dbReference type="NCBI Taxonomy" id="142649"/>
    <lineage>
        <taxon>Bacteria</taxon>
        <taxon>Bacillati</taxon>
        <taxon>Mycoplasmatota</taxon>
        <taxon>Mycoplasmoidales</taxon>
        <taxon>Metamycoplasmataceae</taxon>
        <taxon>Metamycoplasma</taxon>
    </lineage>
</organism>
<feature type="transmembrane region" description="Helical" evidence="1">
    <location>
        <begin position="144"/>
        <end position="165"/>
    </location>
</feature>
<keyword evidence="1" id="KW-0472">Membrane</keyword>
<name>A0A3Q9VAI2_9BACT</name>
<evidence type="ECO:0000256" key="1">
    <source>
        <dbReference type="SAM" id="Phobius"/>
    </source>
</evidence>
<feature type="transmembrane region" description="Helical" evidence="1">
    <location>
        <begin position="314"/>
        <end position="334"/>
    </location>
</feature>
<feature type="transmembrane region" description="Helical" evidence="1">
    <location>
        <begin position="31"/>
        <end position="51"/>
    </location>
</feature>
<dbReference type="Proteomes" id="UP000256585">
    <property type="component" value="Chromosome"/>
</dbReference>
<dbReference type="RefSeq" id="WP_116171462.1">
    <property type="nucleotide sequence ID" value="NZ_CP033058.2"/>
</dbReference>
<feature type="transmembrane region" description="Helical" evidence="1">
    <location>
        <begin position="346"/>
        <end position="369"/>
    </location>
</feature>
<accession>A0A3Q9VAI2</accession>
<dbReference type="AlphaFoldDB" id="A0A3Q9VAI2"/>
<feature type="transmembrane region" description="Helical" evidence="1">
    <location>
        <begin position="84"/>
        <end position="104"/>
    </location>
</feature>
<proteinExistence type="predicted"/>
<keyword evidence="3" id="KW-1185">Reference proteome</keyword>
<dbReference type="EMBL" id="CP033058">
    <property type="protein sequence ID" value="AZZ65715.1"/>
    <property type="molecule type" value="Genomic_DNA"/>
</dbReference>
<evidence type="ECO:0000313" key="3">
    <source>
        <dbReference type="Proteomes" id="UP000256585"/>
    </source>
</evidence>
<feature type="transmembrane region" description="Helical" evidence="1">
    <location>
        <begin position="240"/>
        <end position="268"/>
    </location>
</feature>
<feature type="transmembrane region" description="Helical" evidence="1">
    <location>
        <begin position="409"/>
        <end position="430"/>
    </location>
</feature>
<reference evidence="2" key="1">
    <citation type="submission" date="2019-03" db="EMBL/GenBank/DDBJ databases">
        <title>Draft Sequence and Annotation of the Mycoplasma phocicerebrale Strain 1049T Genome.</title>
        <authorList>
            <person name="Frasca S.Jr."/>
            <person name="Kutish G.F."/>
            <person name="Castellanos Gell J."/>
            <person name="Michaels D.L."/>
            <person name="Brown D.R."/>
        </authorList>
    </citation>
    <scope>NUCLEOTIDE SEQUENCE</scope>
    <source>
        <strain evidence="2">1049</strain>
    </source>
</reference>
<feature type="transmembrane region" description="Helical" evidence="1">
    <location>
        <begin position="185"/>
        <end position="207"/>
    </location>
</feature>